<keyword evidence="1" id="KW-1133">Transmembrane helix</keyword>
<keyword evidence="3" id="KW-1185">Reference proteome</keyword>
<dbReference type="RefSeq" id="WP_368634930.1">
    <property type="nucleotide sequence ID" value="NZ_JBFRHK010000001.1"/>
</dbReference>
<feature type="transmembrane region" description="Helical" evidence="1">
    <location>
        <begin position="12"/>
        <end position="35"/>
    </location>
</feature>
<organism evidence="2 3">
    <name type="scientific">Lysinibacillus xylanilyticus</name>
    <dbReference type="NCBI Taxonomy" id="582475"/>
    <lineage>
        <taxon>Bacteria</taxon>
        <taxon>Bacillati</taxon>
        <taxon>Bacillota</taxon>
        <taxon>Bacilli</taxon>
        <taxon>Bacillales</taxon>
        <taxon>Bacillaceae</taxon>
        <taxon>Lysinibacillus</taxon>
    </lineage>
</organism>
<gene>
    <name evidence="2" type="ORF">AB1300_02040</name>
</gene>
<comment type="caution">
    <text evidence="2">The sequence shown here is derived from an EMBL/GenBank/DDBJ whole genome shotgun (WGS) entry which is preliminary data.</text>
</comment>
<proteinExistence type="predicted"/>
<protein>
    <submittedName>
        <fullName evidence="2">Uncharacterized protein</fullName>
    </submittedName>
</protein>
<feature type="transmembrane region" description="Helical" evidence="1">
    <location>
        <begin position="47"/>
        <end position="68"/>
    </location>
</feature>
<evidence type="ECO:0000256" key="1">
    <source>
        <dbReference type="SAM" id="Phobius"/>
    </source>
</evidence>
<evidence type="ECO:0000313" key="2">
    <source>
        <dbReference type="EMBL" id="MEX3743909.1"/>
    </source>
</evidence>
<keyword evidence="1" id="KW-0812">Transmembrane</keyword>
<sequence length="71" mass="7866">MQLESIFFNPSFSTPLFMILSIVSIIIGLSLIIFGLVKQKKFKKSKVATGCIVIGSLIIISHTIQIIVRVM</sequence>
<accession>A0ABV3VRL7</accession>
<dbReference type="EMBL" id="JBFRHK010000001">
    <property type="protein sequence ID" value="MEX3743909.1"/>
    <property type="molecule type" value="Genomic_DNA"/>
</dbReference>
<keyword evidence="1" id="KW-0472">Membrane</keyword>
<evidence type="ECO:0000313" key="3">
    <source>
        <dbReference type="Proteomes" id="UP001558534"/>
    </source>
</evidence>
<name>A0ABV3VRL7_9BACI</name>
<dbReference type="Proteomes" id="UP001558534">
    <property type="component" value="Unassembled WGS sequence"/>
</dbReference>
<reference evidence="2 3" key="1">
    <citation type="submission" date="2024-07" db="EMBL/GenBank/DDBJ databases">
        <title>Characterization of a bacterium isolated from hydrolysated instant sea cucumber by whole-genome sequencing and metabolomics.</title>
        <authorList>
            <person name="Luo X."/>
            <person name="Zhang Z."/>
            <person name="Zheng Z."/>
            <person name="Zhang W."/>
            <person name="Ming T."/>
            <person name="Jiao L."/>
            <person name="Su X."/>
            <person name="Kong F."/>
            <person name="Xu J."/>
        </authorList>
    </citation>
    <scope>NUCLEOTIDE SEQUENCE [LARGE SCALE GENOMIC DNA]</scope>
    <source>
        <strain evidence="2 3">XL-2024</strain>
    </source>
</reference>